<organism evidence="1 2">
    <name type="scientific">Thelephora ganbajun</name>
    <name type="common">Ganba fungus</name>
    <dbReference type="NCBI Taxonomy" id="370292"/>
    <lineage>
        <taxon>Eukaryota</taxon>
        <taxon>Fungi</taxon>
        <taxon>Dikarya</taxon>
        <taxon>Basidiomycota</taxon>
        <taxon>Agaricomycotina</taxon>
        <taxon>Agaricomycetes</taxon>
        <taxon>Thelephorales</taxon>
        <taxon>Thelephoraceae</taxon>
        <taxon>Thelephora</taxon>
    </lineage>
</organism>
<gene>
    <name evidence="1" type="ORF">BDM02DRAFT_3185789</name>
</gene>
<dbReference type="Proteomes" id="UP000886501">
    <property type="component" value="Unassembled WGS sequence"/>
</dbReference>
<keyword evidence="2" id="KW-1185">Reference proteome</keyword>
<protein>
    <submittedName>
        <fullName evidence="1">Uncharacterized protein</fullName>
    </submittedName>
</protein>
<reference evidence="1" key="2">
    <citation type="journal article" date="2020" name="Nat. Commun.">
        <title>Large-scale genome sequencing of mycorrhizal fungi provides insights into the early evolution of symbiotic traits.</title>
        <authorList>
            <person name="Miyauchi S."/>
            <person name="Kiss E."/>
            <person name="Kuo A."/>
            <person name="Drula E."/>
            <person name="Kohler A."/>
            <person name="Sanchez-Garcia M."/>
            <person name="Morin E."/>
            <person name="Andreopoulos B."/>
            <person name="Barry K.W."/>
            <person name="Bonito G."/>
            <person name="Buee M."/>
            <person name="Carver A."/>
            <person name="Chen C."/>
            <person name="Cichocki N."/>
            <person name="Clum A."/>
            <person name="Culley D."/>
            <person name="Crous P.W."/>
            <person name="Fauchery L."/>
            <person name="Girlanda M."/>
            <person name="Hayes R.D."/>
            <person name="Keri Z."/>
            <person name="LaButti K."/>
            <person name="Lipzen A."/>
            <person name="Lombard V."/>
            <person name="Magnuson J."/>
            <person name="Maillard F."/>
            <person name="Murat C."/>
            <person name="Nolan M."/>
            <person name="Ohm R.A."/>
            <person name="Pangilinan J."/>
            <person name="Pereira M.F."/>
            <person name="Perotto S."/>
            <person name="Peter M."/>
            <person name="Pfister S."/>
            <person name="Riley R."/>
            <person name="Sitrit Y."/>
            <person name="Stielow J.B."/>
            <person name="Szollosi G."/>
            <person name="Zifcakova L."/>
            <person name="Stursova M."/>
            <person name="Spatafora J.W."/>
            <person name="Tedersoo L."/>
            <person name="Vaario L.M."/>
            <person name="Yamada A."/>
            <person name="Yan M."/>
            <person name="Wang P."/>
            <person name="Xu J."/>
            <person name="Bruns T."/>
            <person name="Baldrian P."/>
            <person name="Vilgalys R."/>
            <person name="Dunand C."/>
            <person name="Henrissat B."/>
            <person name="Grigoriev I.V."/>
            <person name="Hibbett D."/>
            <person name="Nagy L.G."/>
            <person name="Martin F.M."/>
        </authorList>
    </citation>
    <scope>NUCLEOTIDE SEQUENCE</scope>
    <source>
        <strain evidence="1">P2</strain>
    </source>
</reference>
<dbReference type="EMBL" id="MU117990">
    <property type="protein sequence ID" value="KAF9649963.1"/>
    <property type="molecule type" value="Genomic_DNA"/>
</dbReference>
<name>A0ACB6ZKP8_THEGA</name>
<reference evidence="1" key="1">
    <citation type="submission" date="2019-10" db="EMBL/GenBank/DDBJ databases">
        <authorList>
            <consortium name="DOE Joint Genome Institute"/>
            <person name="Kuo A."/>
            <person name="Miyauchi S."/>
            <person name="Kiss E."/>
            <person name="Drula E."/>
            <person name="Kohler A."/>
            <person name="Sanchez-Garcia M."/>
            <person name="Andreopoulos B."/>
            <person name="Barry K.W."/>
            <person name="Bonito G."/>
            <person name="Buee M."/>
            <person name="Carver A."/>
            <person name="Chen C."/>
            <person name="Cichocki N."/>
            <person name="Clum A."/>
            <person name="Culley D."/>
            <person name="Crous P.W."/>
            <person name="Fauchery L."/>
            <person name="Girlanda M."/>
            <person name="Hayes R."/>
            <person name="Keri Z."/>
            <person name="Labutti K."/>
            <person name="Lipzen A."/>
            <person name="Lombard V."/>
            <person name="Magnuson J."/>
            <person name="Maillard F."/>
            <person name="Morin E."/>
            <person name="Murat C."/>
            <person name="Nolan M."/>
            <person name="Ohm R."/>
            <person name="Pangilinan J."/>
            <person name="Pereira M."/>
            <person name="Perotto S."/>
            <person name="Peter M."/>
            <person name="Riley R."/>
            <person name="Sitrit Y."/>
            <person name="Stielow B."/>
            <person name="Szollosi G."/>
            <person name="Zifcakova L."/>
            <person name="Stursova M."/>
            <person name="Spatafora J.W."/>
            <person name="Tedersoo L."/>
            <person name="Vaario L.-M."/>
            <person name="Yamada A."/>
            <person name="Yan M."/>
            <person name="Wang P."/>
            <person name="Xu J."/>
            <person name="Bruns T."/>
            <person name="Baldrian P."/>
            <person name="Vilgalys R."/>
            <person name="Henrissat B."/>
            <person name="Grigoriev I.V."/>
            <person name="Hibbett D."/>
            <person name="Nagy L.G."/>
            <person name="Martin F.M."/>
        </authorList>
    </citation>
    <scope>NUCLEOTIDE SEQUENCE</scope>
    <source>
        <strain evidence="1">P2</strain>
    </source>
</reference>
<comment type="caution">
    <text evidence="1">The sequence shown here is derived from an EMBL/GenBank/DDBJ whole genome shotgun (WGS) entry which is preliminary data.</text>
</comment>
<evidence type="ECO:0000313" key="2">
    <source>
        <dbReference type="Proteomes" id="UP000886501"/>
    </source>
</evidence>
<accession>A0ACB6ZKP8</accession>
<proteinExistence type="predicted"/>
<evidence type="ECO:0000313" key="1">
    <source>
        <dbReference type="EMBL" id="KAF9649963.1"/>
    </source>
</evidence>
<sequence>MTPVGVEYNGRSINTVGTPPDACLSTLSEAQRENIFANIKPVADLSKMSDEAIWLHLVLPVSIREHYRAGVIWVLLLDAQIATSASGVIAIRVLDHGVREDRTTTFVAFLVAPHRAHILNRRFLRVNIVTRSTNPTLTPIWVPGDGGEED</sequence>